<comment type="caution">
    <text evidence="2">The sequence shown here is derived from an EMBL/GenBank/DDBJ whole genome shotgun (WGS) entry which is preliminary data.</text>
</comment>
<evidence type="ECO:0000259" key="1">
    <source>
        <dbReference type="Pfam" id="PF13960"/>
    </source>
</evidence>
<dbReference type="PANTHER" id="PTHR48451:SF1">
    <property type="entry name" value="DUF4218 DOMAIN-CONTAINING PROTEIN"/>
    <property type="match status" value="1"/>
</dbReference>
<sequence length="120" mass="14003">MYPIERNLGDLKGYVRNRACPEGSIAEGYIAEESLTFCSMLIWRKPKQRKMQNCSLLWKRCYSNCMLHLKALKLGSVVHEVSVFDREMINKLTSENEQLKVKVLKPLYAYVAPEYLQIDK</sequence>
<dbReference type="Pfam" id="PF13960">
    <property type="entry name" value="DUF4218"/>
    <property type="match status" value="1"/>
</dbReference>
<proteinExistence type="predicted"/>
<organism evidence="2 3">
    <name type="scientific">Rubus argutus</name>
    <name type="common">Southern blackberry</name>
    <dbReference type="NCBI Taxonomy" id="59490"/>
    <lineage>
        <taxon>Eukaryota</taxon>
        <taxon>Viridiplantae</taxon>
        <taxon>Streptophyta</taxon>
        <taxon>Embryophyta</taxon>
        <taxon>Tracheophyta</taxon>
        <taxon>Spermatophyta</taxon>
        <taxon>Magnoliopsida</taxon>
        <taxon>eudicotyledons</taxon>
        <taxon>Gunneridae</taxon>
        <taxon>Pentapetalae</taxon>
        <taxon>rosids</taxon>
        <taxon>fabids</taxon>
        <taxon>Rosales</taxon>
        <taxon>Rosaceae</taxon>
        <taxon>Rosoideae</taxon>
        <taxon>Rosoideae incertae sedis</taxon>
        <taxon>Rubus</taxon>
    </lineage>
</organism>
<name>A0AAW1VKV3_RUBAR</name>
<accession>A0AAW1VKV3</accession>
<dbReference type="AlphaFoldDB" id="A0AAW1VKV3"/>
<protein>
    <recommendedName>
        <fullName evidence="1">DUF4218 domain-containing protein</fullName>
    </recommendedName>
</protein>
<evidence type="ECO:0000313" key="3">
    <source>
        <dbReference type="Proteomes" id="UP001457282"/>
    </source>
</evidence>
<feature type="domain" description="DUF4218" evidence="1">
    <location>
        <begin position="1"/>
        <end position="43"/>
    </location>
</feature>
<gene>
    <name evidence="2" type="ORF">M0R45_001924</name>
</gene>
<dbReference type="Proteomes" id="UP001457282">
    <property type="component" value="Unassembled WGS sequence"/>
</dbReference>
<reference evidence="2 3" key="1">
    <citation type="journal article" date="2023" name="G3 (Bethesda)">
        <title>A chromosome-length genome assembly and annotation of blackberry (Rubus argutus, cv. 'Hillquist').</title>
        <authorList>
            <person name="Bruna T."/>
            <person name="Aryal R."/>
            <person name="Dudchenko O."/>
            <person name="Sargent D.J."/>
            <person name="Mead D."/>
            <person name="Buti M."/>
            <person name="Cavallini A."/>
            <person name="Hytonen T."/>
            <person name="Andres J."/>
            <person name="Pham M."/>
            <person name="Weisz D."/>
            <person name="Mascagni F."/>
            <person name="Usai G."/>
            <person name="Natali L."/>
            <person name="Bassil N."/>
            <person name="Fernandez G.E."/>
            <person name="Lomsadze A."/>
            <person name="Armour M."/>
            <person name="Olukolu B."/>
            <person name="Poorten T."/>
            <person name="Britton C."/>
            <person name="Davik J."/>
            <person name="Ashrafi H."/>
            <person name="Aiden E.L."/>
            <person name="Borodovsky M."/>
            <person name="Worthington M."/>
        </authorList>
    </citation>
    <scope>NUCLEOTIDE SEQUENCE [LARGE SCALE GENOMIC DNA]</scope>
    <source>
        <strain evidence="2">PI 553951</strain>
    </source>
</reference>
<keyword evidence="3" id="KW-1185">Reference proteome</keyword>
<dbReference type="InterPro" id="IPR025452">
    <property type="entry name" value="DUF4218"/>
</dbReference>
<dbReference type="PANTHER" id="PTHR48451">
    <property type="entry name" value="DUF4218 DOMAIN-CONTAINING PROTEIN"/>
    <property type="match status" value="1"/>
</dbReference>
<evidence type="ECO:0000313" key="2">
    <source>
        <dbReference type="EMBL" id="KAK9901829.1"/>
    </source>
</evidence>
<dbReference type="EMBL" id="JBEDUW010000282">
    <property type="protein sequence ID" value="KAK9901829.1"/>
    <property type="molecule type" value="Genomic_DNA"/>
</dbReference>